<dbReference type="PANTHER" id="PTHR12815">
    <property type="entry name" value="SORTING AND ASSEMBLY MACHINERY SAMM50 PROTEIN FAMILY MEMBER"/>
    <property type="match status" value="1"/>
</dbReference>
<dbReference type="STRING" id="1477437.SAMN05444682_11466"/>
<dbReference type="RefSeq" id="WP_090631563.1">
    <property type="nucleotide sequence ID" value="NZ_FOQO01000014.1"/>
</dbReference>
<dbReference type="EMBL" id="FOQO01000014">
    <property type="protein sequence ID" value="SFJ79902.1"/>
    <property type="molecule type" value="Genomic_DNA"/>
</dbReference>
<dbReference type="PROSITE" id="PS51257">
    <property type="entry name" value="PROKAR_LIPOPROTEIN"/>
    <property type="match status" value="1"/>
</dbReference>
<keyword evidence="2" id="KW-0812">Transmembrane</keyword>
<evidence type="ECO:0000256" key="3">
    <source>
        <dbReference type="ARBA" id="ARBA00022729"/>
    </source>
</evidence>
<evidence type="ECO:0000313" key="8">
    <source>
        <dbReference type="EMBL" id="SFJ79902.1"/>
    </source>
</evidence>
<keyword evidence="3 6" id="KW-0732">Signal</keyword>
<sequence length="782" mass="89721">MVKQNCFFAYASIALLLILSVSCRSTRLLDDGQALVTKTEITGIDPSLEEQAHAYIPVDIRPNSRINLFIYNLANAKKGGYRKEDIRNVGEPPHILDSALVDFSTQQINRYLRSKGYFNASVSNDIVTKGKRAHVFFRAVPGEPFTLRNVAVDIADPGLAQVYEEARLGFSRIKSGVRYDEDSLVVEREQIYHLMRQAGYFDYLRQYMRVDVDTALQNNQADLKLIVDNPEGRAAHTQYVIDSSFVTIRHDRPELNLDRPELARLAGDLYFEDHTGRFRSAPIDRYLFHRQGDRYNVDMEDLTYDRLYELNGFRSVKITYDKPDTNRLNVHYELVPRAYMGNQTEGEYTFNAGMSGFNIGNTFTHRNLFGGLEQLEVKLRYGVLFDSRLSGNLFDRVFNNDFQAGVNITVPRLITPFDVPPVGTNGLPRTIFSVNIQAFDQFQTYSNRYFSGTLSYNWYSSRYRQHTLTPLVLEYRYGQLNSEFAENLIKNGFLLYVRSNNRAYFGLGSQYTYTINAAKLSWLEDFLYFRGALDLSGNVLGLASQAVNFKRNEDGEKEVLGVPYLQYAKAEVDLRYYRYLGGDRQLVVRLNPGVALPYGNNSSLLIFEKSFFGGGMNGMRAWQARTLGPGNYNREVLDPGLRLNLRNLDQLGEIKLEGNVEYRFKLVNDIFGAKLKAATFADFGNIWRIRENELNPGGEFRFDKFLGQIALGAGAGLRFDLDYFVVRLDAGMKVRDPQFEGTKQWVISELFNSREFKEQYRLTNAPDRYNFIQYNFGIGMPF</sequence>
<dbReference type="Pfam" id="PF01103">
    <property type="entry name" value="Omp85"/>
    <property type="match status" value="1"/>
</dbReference>
<keyword evidence="4" id="KW-0472">Membrane</keyword>
<dbReference type="PANTHER" id="PTHR12815:SF47">
    <property type="entry name" value="TRANSLOCATION AND ASSEMBLY MODULE SUBUNIT TAMA"/>
    <property type="match status" value="1"/>
</dbReference>
<dbReference type="GO" id="GO:0019867">
    <property type="term" value="C:outer membrane"/>
    <property type="evidence" value="ECO:0007669"/>
    <property type="project" value="InterPro"/>
</dbReference>
<gene>
    <name evidence="8" type="ORF">SAMN05444682_11466</name>
</gene>
<reference evidence="8 9" key="1">
    <citation type="submission" date="2016-10" db="EMBL/GenBank/DDBJ databases">
        <authorList>
            <person name="de Groot N.N."/>
        </authorList>
    </citation>
    <scope>NUCLEOTIDE SEQUENCE [LARGE SCALE GENOMIC DNA]</scope>
    <source>
        <strain evidence="8 9">RK1</strain>
    </source>
</reference>
<organism evidence="8 9">
    <name type="scientific">Parapedobacter indicus</name>
    <dbReference type="NCBI Taxonomy" id="1477437"/>
    <lineage>
        <taxon>Bacteria</taxon>
        <taxon>Pseudomonadati</taxon>
        <taxon>Bacteroidota</taxon>
        <taxon>Sphingobacteriia</taxon>
        <taxon>Sphingobacteriales</taxon>
        <taxon>Sphingobacteriaceae</taxon>
        <taxon>Parapedobacter</taxon>
    </lineage>
</organism>
<protein>
    <submittedName>
        <fullName evidence="8">Outer membrane protein assembly factor BamA</fullName>
    </submittedName>
</protein>
<dbReference type="InterPro" id="IPR039910">
    <property type="entry name" value="D15-like"/>
</dbReference>
<evidence type="ECO:0000256" key="4">
    <source>
        <dbReference type="ARBA" id="ARBA00023136"/>
    </source>
</evidence>
<dbReference type="InterPro" id="IPR000184">
    <property type="entry name" value="Bac_surfAg_D15"/>
</dbReference>
<dbReference type="Proteomes" id="UP000198670">
    <property type="component" value="Unassembled WGS sequence"/>
</dbReference>
<evidence type="ECO:0000256" key="1">
    <source>
        <dbReference type="ARBA" id="ARBA00004370"/>
    </source>
</evidence>
<evidence type="ECO:0000259" key="7">
    <source>
        <dbReference type="Pfam" id="PF01103"/>
    </source>
</evidence>
<evidence type="ECO:0000313" key="9">
    <source>
        <dbReference type="Proteomes" id="UP000198670"/>
    </source>
</evidence>
<comment type="subcellular location">
    <subcellularLocation>
        <location evidence="1">Membrane</location>
    </subcellularLocation>
</comment>
<feature type="domain" description="Bacterial surface antigen (D15)" evidence="7">
    <location>
        <begin position="367"/>
        <end position="745"/>
    </location>
</feature>
<dbReference type="OrthoDB" id="9814535at2"/>
<evidence type="ECO:0000256" key="2">
    <source>
        <dbReference type="ARBA" id="ARBA00022692"/>
    </source>
</evidence>
<name>A0A1I3UAG2_9SPHI</name>
<accession>A0A1I3UAG2</accession>
<dbReference type="AlphaFoldDB" id="A0A1I3UAG2"/>
<keyword evidence="5" id="KW-0998">Cell outer membrane</keyword>
<evidence type="ECO:0000256" key="5">
    <source>
        <dbReference type="ARBA" id="ARBA00023237"/>
    </source>
</evidence>
<keyword evidence="9" id="KW-1185">Reference proteome</keyword>
<evidence type="ECO:0000256" key="6">
    <source>
        <dbReference type="SAM" id="SignalP"/>
    </source>
</evidence>
<proteinExistence type="predicted"/>
<feature type="signal peptide" evidence="6">
    <location>
        <begin position="1"/>
        <end position="24"/>
    </location>
</feature>
<feature type="chain" id="PRO_5011658821" evidence="6">
    <location>
        <begin position="25"/>
        <end position="782"/>
    </location>
</feature>
<dbReference type="Gene3D" id="2.40.160.50">
    <property type="entry name" value="membrane protein fhac: a member of the omp85/tpsb transporter family"/>
    <property type="match status" value="1"/>
</dbReference>